<evidence type="ECO:0000313" key="3">
    <source>
        <dbReference type="Proteomes" id="UP000694257"/>
    </source>
</evidence>
<keyword evidence="1" id="KW-0732">Signal</keyword>
<gene>
    <name evidence="2" type="ORF">KV110_16545</name>
</gene>
<feature type="signal peptide" evidence="1">
    <location>
        <begin position="1"/>
        <end position="31"/>
    </location>
</feature>
<evidence type="ECO:0000256" key="1">
    <source>
        <dbReference type="SAM" id="SignalP"/>
    </source>
</evidence>
<dbReference type="EMBL" id="CP078145">
    <property type="protein sequence ID" value="QXN94514.1"/>
    <property type="molecule type" value="Genomic_DNA"/>
</dbReference>
<evidence type="ECO:0000313" key="2">
    <source>
        <dbReference type="EMBL" id="QXN94514.1"/>
    </source>
</evidence>
<feature type="chain" id="PRO_5046798767" evidence="1">
    <location>
        <begin position="32"/>
        <end position="474"/>
    </location>
</feature>
<name>A0ABX8RXW2_NOCIO</name>
<protein>
    <submittedName>
        <fullName evidence="2">Lipase family protein</fullName>
    </submittedName>
</protein>
<accession>A0ABX8RXW2</accession>
<dbReference type="PANTHER" id="PTHR34853">
    <property type="match status" value="1"/>
</dbReference>
<dbReference type="Proteomes" id="UP000694257">
    <property type="component" value="Chromosome"/>
</dbReference>
<dbReference type="PANTHER" id="PTHR34853:SF1">
    <property type="entry name" value="LIPASE 5"/>
    <property type="match status" value="1"/>
</dbReference>
<organism evidence="2 3">
    <name type="scientific">Nocardia iowensis</name>
    <dbReference type="NCBI Taxonomy" id="204891"/>
    <lineage>
        <taxon>Bacteria</taxon>
        <taxon>Bacillati</taxon>
        <taxon>Actinomycetota</taxon>
        <taxon>Actinomycetes</taxon>
        <taxon>Mycobacteriales</taxon>
        <taxon>Nocardiaceae</taxon>
        <taxon>Nocardia</taxon>
    </lineage>
</organism>
<dbReference type="Pfam" id="PF03583">
    <property type="entry name" value="LIP"/>
    <property type="match status" value="1"/>
</dbReference>
<keyword evidence="3" id="KW-1185">Reference proteome</keyword>
<proteinExistence type="predicted"/>
<dbReference type="InterPro" id="IPR005152">
    <property type="entry name" value="Lipase_secreted"/>
</dbReference>
<reference evidence="2 3" key="1">
    <citation type="submission" date="2021-07" db="EMBL/GenBank/DDBJ databases">
        <title>Whole Genome Sequence of Nocardia Iowensis.</title>
        <authorList>
            <person name="Lamm A."/>
            <person name="Collins-Fairclough A.M."/>
            <person name="Bunk B."/>
            <person name="Sproer C."/>
        </authorList>
    </citation>
    <scope>NUCLEOTIDE SEQUENCE [LARGE SCALE GENOMIC DNA]</scope>
    <source>
        <strain evidence="2 3">NRRL 5646</strain>
    </source>
</reference>
<sequence length="474" mass="50072">MVPIISRRGRYRCGAVLLALAVVAGTPAATAAPEDTPGAPPVPVQPALPFPIPPLPPEFDSQFYSPPPEVVAGKQPGQIIAAREVHLAFYSVIPLNIDAWQLSYRSTNTRDEPIAAVTTVMKPRGDDGGRPRPLLSYQFPEDANAQYCAPSYSLQQASIPGNISGQFDIPFEFLLAPLTALAAGWAVAMPDHEGPNSAFAAGPLAARIVLDGIRATESFAPMGLTPDTEVGLAGYSGGAIATGHAAEQHGSYAPELNIVGAAEGGVPADLKAMINLSNNNLGSGLILSGILGVAREYPQLAAYLDQRMNGFGKAIAPIKNSLCLYSAAIFPFMNNKGLIDSPGDPLDDPVPAAVLDTIRMGHAVPDVPMFIYQANPDWIAPVGPVNALVDTYCADPRARVQYVRDHFSEHISLEIIGIPRALLWLADRFAGLPADGCGTHDEGSMALDPRTWPQWLQTAGAILAGVFQQPIGSR</sequence>